<dbReference type="SUPFAM" id="SSF54523">
    <property type="entry name" value="Pili subunits"/>
    <property type="match status" value="1"/>
</dbReference>
<dbReference type="Proteomes" id="UP001589813">
    <property type="component" value="Unassembled WGS sequence"/>
</dbReference>
<dbReference type="RefSeq" id="WP_377243882.1">
    <property type="nucleotide sequence ID" value="NZ_JBHLXP010000003.1"/>
</dbReference>
<reference evidence="3 4" key="1">
    <citation type="submission" date="2024-09" db="EMBL/GenBank/DDBJ databases">
        <authorList>
            <person name="Sun Q."/>
            <person name="Mori K."/>
        </authorList>
    </citation>
    <scope>NUCLEOTIDE SEQUENCE [LARGE SCALE GENOMIC DNA]</scope>
    <source>
        <strain evidence="3 4">KCTC 23315</strain>
    </source>
</reference>
<dbReference type="PANTHER" id="PTHR30093:SF34">
    <property type="entry name" value="PREPILIN PEPTIDASE-DEPENDENT PROTEIN D"/>
    <property type="match status" value="1"/>
</dbReference>
<dbReference type="NCBIfam" id="TIGR02532">
    <property type="entry name" value="IV_pilin_GFxxxE"/>
    <property type="match status" value="1"/>
</dbReference>
<proteinExistence type="inferred from homology"/>
<evidence type="ECO:0000313" key="4">
    <source>
        <dbReference type="Proteomes" id="UP001589813"/>
    </source>
</evidence>
<dbReference type="Pfam" id="PF16732">
    <property type="entry name" value="ComP_DUS"/>
    <property type="match status" value="1"/>
</dbReference>
<evidence type="ECO:0000256" key="2">
    <source>
        <dbReference type="ARBA" id="ARBA00022481"/>
    </source>
</evidence>
<name>A0ABV6BDH3_9GAMM</name>
<accession>A0ABV6BDH3</accession>
<dbReference type="InterPro" id="IPR031982">
    <property type="entry name" value="PilE-like"/>
</dbReference>
<dbReference type="Pfam" id="PF07963">
    <property type="entry name" value="N_methyl"/>
    <property type="match status" value="1"/>
</dbReference>
<evidence type="ECO:0000313" key="3">
    <source>
        <dbReference type="EMBL" id="MFC0048932.1"/>
    </source>
</evidence>
<keyword evidence="4" id="KW-1185">Reference proteome</keyword>
<organism evidence="3 4">
    <name type="scientific">Rheinheimera tilapiae</name>
    <dbReference type="NCBI Taxonomy" id="875043"/>
    <lineage>
        <taxon>Bacteria</taxon>
        <taxon>Pseudomonadati</taxon>
        <taxon>Pseudomonadota</taxon>
        <taxon>Gammaproteobacteria</taxon>
        <taxon>Chromatiales</taxon>
        <taxon>Chromatiaceae</taxon>
        <taxon>Rheinheimera</taxon>
    </lineage>
</organism>
<dbReference type="EMBL" id="JBHLXP010000003">
    <property type="protein sequence ID" value="MFC0048932.1"/>
    <property type="molecule type" value="Genomic_DNA"/>
</dbReference>
<dbReference type="Gene3D" id="3.30.700.10">
    <property type="entry name" value="Glycoprotein, Type 4 Pilin"/>
    <property type="match status" value="1"/>
</dbReference>
<evidence type="ECO:0000256" key="1">
    <source>
        <dbReference type="ARBA" id="ARBA00005233"/>
    </source>
</evidence>
<dbReference type="PANTHER" id="PTHR30093">
    <property type="entry name" value="GENERAL SECRETION PATHWAY PROTEIN G"/>
    <property type="match status" value="1"/>
</dbReference>
<dbReference type="InterPro" id="IPR045584">
    <property type="entry name" value="Pilin-like"/>
</dbReference>
<comment type="caution">
    <text evidence="3">The sequence shown here is derived from an EMBL/GenBank/DDBJ whole genome shotgun (WGS) entry which is preliminary data.</text>
</comment>
<keyword evidence="2" id="KW-0488">Methylation</keyword>
<comment type="similarity">
    <text evidence="1">Belongs to the N-Me-Phe pilin family.</text>
</comment>
<protein>
    <submittedName>
        <fullName evidence="3">Type IV pilin protein</fullName>
    </submittedName>
</protein>
<sequence length="140" mass="14963">MMKKQHGFSLMELMIAVAVAGILLAVAVPTYQNYLNTNRRAVAGACLTELSQYMERVHTSSMTYNVNNGEPTELPDSNCQQTLLGVYAFTLDADAQTYTLTAEPKGAQSGDTSCGALAIDQAGVRSANGDSSADQIKKCF</sequence>
<dbReference type="InterPro" id="IPR012902">
    <property type="entry name" value="N_methyl_site"/>
</dbReference>
<gene>
    <name evidence="3" type="ORF">ACFFJP_11615</name>
</gene>